<protein>
    <submittedName>
        <fullName evidence="2">Uncharacterized protein</fullName>
    </submittedName>
</protein>
<dbReference type="Proteomes" id="UP001302719">
    <property type="component" value="Chromosome"/>
</dbReference>
<dbReference type="KEGG" id="nall:PP769_16860"/>
<dbReference type="AlphaFoldDB" id="A0AA96GFC6"/>
<name>A0AA96GFC6_9BACT</name>
<sequence length="89" mass="10137">MKLTMKWGGKVRNRKTFKPEPKIRWDLLGLADPSKEKIPMPIDEVRRQVLMMSSPGFDQDSATRLDVVPQKVSRSSTSGKPPKARREST</sequence>
<accession>A0AA96GFC6</accession>
<keyword evidence="3" id="KW-1185">Reference proteome</keyword>
<evidence type="ECO:0000256" key="1">
    <source>
        <dbReference type="SAM" id="MobiDB-lite"/>
    </source>
</evidence>
<reference evidence="2 3" key="1">
    <citation type="submission" date="2023-01" db="EMBL/GenBank/DDBJ databases">
        <title>Cultivation and genomic characterization of new, ubiquitous marine nitrite-oxidizing bacteria from the Nitrospirales.</title>
        <authorList>
            <person name="Mueller A.J."/>
            <person name="Daebeler A."/>
            <person name="Herbold C.W."/>
            <person name="Kirkegaard R.H."/>
            <person name="Daims H."/>
        </authorList>
    </citation>
    <scope>NUCLEOTIDE SEQUENCE [LARGE SCALE GENOMIC DNA]</scope>
    <source>
        <strain evidence="2 3">VA</strain>
    </source>
</reference>
<evidence type="ECO:0000313" key="2">
    <source>
        <dbReference type="EMBL" id="WNM57619.1"/>
    </source>
</evidence>
<feature type="region of interest" description="Disordered" evidence="1">
    <location>
        <begin position="54"/>
        <end position="89"/>
    </location>
</feature>
<evidence type="ECO:0000313" key="3">
    <source>
        <dbReference type="Proteomes" id="UP001302719"/>
    </source>
</evidence>
<organism evidence="2 3">
    <name type="scientific">Candidatus Nitrospira allomarina</name>
    <dbReference type="NCBI Taxonomy" id="3020900"/>
    <lineage>
        <taxon>Bacteria</taxon>
        <taxon>Pseudomonadati</taxon>
        <taxon>Nitrospirota</taxon>
        <taxon>Nitrospiria</taxon>
        <taxon>Nitrospirales</taxon>
        <taxon>Nitrospiraceae</taxon>
        <taxon>Nitrospira</taxon>
    </lineage>
</organism>
<dbReference type="RefSeq" id="WP_312642318.1">
    <property type="nucleotide sequence ID" value="NZ_CP116967.1"/>
</dbReference>
<proteinExistence type="predicted"/>
<gene>
    <name evidence="2" type="ORF">PP769_16860</name>
</gene>
<dbReference type="EMBL" id="CP116967">
    <property type="protein sequence ID" value="WNM57619.1"/>
    <property type="molecule type" value="Genomic_DNA"/>
</dbReference>